<keyword evidence="8" id="KW-0535">Nitrogen fixation</keyword>
<name>A0A3B0WQH6_9ZZZZ</name>
<keyword evidence="4" id="KW-0418">Kinase</keyword>
<dbReference type="Gene3D" id="3.30.565.10">
    <property type="entry name" value="Histidine kinase-like ATPase, C-terminal domain"/>
    <property type="match status" value="1"/>
</dbReference>
<dbReference type="GO" id="GO:0016787">
    <property type="term" value="F:hydrolase activity"/>
    <property type="evidence" value="ECO:0007669"/>
    <property type="project" value="UniProtKB-KW"/>
</dbReference>
<dbReference type="PRINTS" id="PR00344">
    <property type="entry name" value="BCTRLSENSOR"/>
</dbReference>
<dbReference type="Gene3D" id="3.30.450.20">
    <property type="entry name" value="PAS domain"/>
    <property type="match status" value="1"/>
</dbReference>
<dbReference type="InterPro" id="IPR036097">
    <property type="entry name" value="HisK_dim/P_sf"/>
</dbReference>
<dbReference type="CDD" id="cd00130">
    <property type="entry name" value="PAS"/>
    <property type="match status" value="1"/>
</dbReference>
<dbReference type="InterPro" id="IPR035965">
    <property type="entry name" value="PAS-like_dom_sf"/>
</dbReference>
<evidence type="ECO:0000313" key="14">
    <source>
        <dbReference type="EMBL" id="VAW54880.1"/>
    </source>
</evidence>
<dbReference type="InterPro" id="IPR013767">
    <property type="entry name" value="PAS_fold"/>
</dbReference>
<dbReference type="InterPro" id="IPR005467">
    <property type="entry name" value="His_kinase_dom"/>
</dbReference>
<keyword evidence="6" id="KW-0067">ATP-binding</keyword>
<dbReference type="NCBIfam" id="NF008293">
    <property type="entry name" value="PRK11073.1"/>
    <property type="match status" value="1"/>
</dbReference>
<dbReference type="GO" id="GO:0005524">
    <property type="term" value="F:ATP binding"/>
    <property type="evidence" value="ECO:0007669"/>
    <property type="project" value="UniProtKB-KW"/>
</dbReference>
<reference evidence="14" key="1">
    <citation type="submission" date="2018-06" db="EMBL/GenBank/DDBJ databases">
        <authorList>
            <person name="Zhirakovskaya E."/>
        </authorList>
    </citation>
    <scope>NUCLEOTIDE SEQUENCE</scope>
</reference>
<dbReference type="PANTHER" id="PTHR43065:SF16">
    <property type="entry name" value="SENSORY HISTIDINE KINASE_PHOSPHATASE NTRB"/>
    <property type="match status" value="1"/>
</dbReference>
<dbReference type="Pfam" id="PF02518">
    <property type="entry name" value="HATPase_c"/>
    <property type="match status" value="1"/>
</dbReference>
<evidence type="ECO:0000256" key="1">
    <source>
        <dbReference type="ARBA" id="ARBA00022553"/>
    </source>
</evidence>
<evidence type="ECO:0000256" key="9">
    <source>
        <dbReference type="ARBA" id="ARBA00037696"/>
    </source>
</evidence>
<protein>
    <recommendedName>
        <fullName evidence="10">Sensory histidine kinase/phosphatase NtrB</fullName>
    </recommendedName>
    <alternativeName>
        <fullName evidence="11">Nitrogen regulation protein NR(II)</fullName>
    </alternativeName>
    <alternativeName>
        <fullName evidence="12">Nitrogen regulator II</fullName>
    </alternativeName>
</protein>
<dbReference type="SMART" id="SM00388">
    <property type="entry name" value="HisKA"/>
    <property type="match status" value="1"/>
</dbReference>
<dbReference type="PROSITE" id="PS50109">
    <property type="entry name" value="HIS_KIN"/>
    <property type="match status" value="1"/>
</dbReference>
<evidence type="ECO:0000256" key="6">
    <source>
        <dbReference type="ARBA" id="ARBA00022840"/>
    </source>
</evidence>
<dbReference type="SUPFAM" id="SSF55874">
    <property type="entry name" value="ATPase domain of HSP90 chaperone/DNA topoisomerase II/histidine kinase"/>
    <property type="match status" value="1"/>
</dbReference>
<evidence type="ECO:0000256" key="11">
    <source>
        <dbReference type="ARBA" id="ARBA00042313"/>
    </source>
</evidence>
<dbReference type="InterPro" id="IPR004358">
    <property type="entry name" value="Sig_transdc_His_kin-like_C"/>
</dbReference>
<comment type="function">
    <text evidence="9">Member of the two-component regulatory system NtrB/NtrC, which controls expression of the nitrogen-regulated (ntr) genes in response to nitrogen limitation. Under conditions of nitrogen limitation, NtrB autophosphorylates and transfers the phosphoryl group to NtrC. In the presence of nitrogen, acts as a phosphatase that dephosphorylates and inactivates NtrC.</text>
</comment>
<evidence type="ECO:0000259" key="13">
    <source>
        <dbReference type="PROSITE" id="PS50109"/>
    </source>
</evidence>
<evidence type="ECO:0000256" key="3">
    <source>
        <dbReference type="ARBA" id="ARBA00022741"/>
    </source>
</evidence>
<dbReference type="SMART" id="SM00091">
    <property type="entry name" value="PAS"/>
    <property type="match status" value="1"/>
</dbReference>
<dbReference type="SUPFAM" id="SSF55785">
    <property type="entry name" value="PYP-like sensor domain (PAS domain)"/>
    <property type="match status" value="1"/>
</dbReference>
<keyword evidence="1" id="KW-0597">Phosphoprotein</keyword>
<keyword evidence="7" id="KW-0902">Two-component regulatory system</keyword>
<evidence type="ECO:0000256" key="7">
    <source>
        <dbReference type="ARBA" id="ARBA00023012"/>
    </source>
</evidence>
<dbReference type="AlphaFoldDB" id="A0A3B0WQH6"/>
<dbReference type="EMBL" id="UOFE01000044">
    <property type="protein sequence ID" value="VAW54880.1"/>
    <property type="molecule type" value="Genomic_DNA"/>
</dbReference>
<dbReference type="Pfam" id="PF00512">
    <property type="entry name" value="HisKA"/>
    <property type="match status" value="1"/>
</dbReference>
<dbReference type="InterPro" id="IPR036890">
    <property type="entry name" value="HATPase_C_sf"/>
</dbReference>
<dbReference type="PANTHER" id="PTHR43065">
    <property type="entry name" value="SENSOR HISTIDINE KINASE"/>
    <property type="match status" value="1"/>
</dbReference>
<dbReference type="GO" id="GO:0000155">
    <property type="term" value="F:phosphorelay sensor kinase activity"/>
    <property type="evidence" value="ECO:0007669"/>
    <property type="project" value="InterPro"/>
</dbReference>
<proteinExistence type="predicted"/>
<dbReference type="SMART" id="SM00387">
    <property type="entry name" value="HATPase_c"/>
    <property type="match status" value="1"/>
</dbReference>
<sequence length="363" mass="40687">MALLDNNSSQTIIDNLHSAVIVIGEDLQIVCMNPAAEMLFHISNARANNKSIRELIINEHEFFDRLERSIVSSHPYTVYEDQLLLHHHQTVDVDYSVSPIQYHEKGAFLLLEFIRLKTQHKLSHEDSILSQHEASKSLLRGLAHEIKNPLGGIRGAAQLLEREMNNTTENDTSQLTQIIINEADRLKNLLDRMVGPKDIPTKSNVNIHKILEHVRQLVSAENDQVNIAADYDPSLPDLYADESMMVQVILNITRNAVTALDLKNTEAVENKKIIFKTRAQRNCKIGSHTYPLVAKIDISDNGSGVSKAIQEKIFMPMITGHAEGTGLGLSIAQTLVQQHNGLIEFTSKPGETIFTLLLPLNRH</sequence>
<dbReference type="CDD" id="cd00082">
    <property type="entry name" value="HisKA"/>
    <property type="match status" value="1"/>
</dbReference>
<dbReference type="Pfam" id="PF00989">
    <property type="entry name" value="PAS"/>
    <property type="match status" value="1"/>
</dbReference>
<keyword evidence="3" id="KW-0547">Nucleotide-binding</keyword>
<evidence type="ECO:0000256" key="5">
    <source>
        <dbReference type="ARBA" id="ARBA00022801"/>
    </source>
</evidence>
<dbReference type="InterPro" id="IPR003661">
    <property type="entry name" value="HisK_dim/P_dom"/>
</dbReference>
<keyword evidence="5" id="KW-0378">Hydrolase</keyword>
<keyword evidence="2 14" id="KW-0808">Transferase</keyword>
<evidence type="ECO:0000256" key="4">
    <source>
        <dbReference type="ARBA" id="ARBA00022777"/>
    </source>
</evidence>
<evidence type="ECO:0000256" key="2">
    <source>
        <dbReference type="ARBA" id="ARBA00022679"/>
    </source>
</evidence>
<evidence type="ECO:0000256" key="8">
    <source>
        <dbReference type="ARBA" id="ARBA00023231"/>
    </source>
</evidence>
<evidence type="ECO:0000256" key="12">
    <source>
        <dbReference type="ARBA" id="ARBA00043094"/>
    </source>
</evidence>
<evidence type="ECO:0000256" key="10">
    <source>
        <dbReference type="ARBA" id="ARBA00039567"/>
    </source>
</evidence>
<dbReference type="InterPro" id="IPR003594">
    <property type="entry name" value="HATPase_dom"/>
</dbReference>
<dbReference type="SUPFAM" id="SSF47384">
    <property type="entry name" value="Homodimeric domain of signal transducing histidine kinase"/>
    <property type="match status" value="1"/>
</dbReference>
<dbReference type="GO" id="GO:0006355">
    <property type="term" value="P:regulation of DNA-templated transcription"/>
    <property type="evidence" value="ECO:0007669"/>
    <property type="project" value="InterPro"/>
</dbReference>
<gene>
    <name evidence="14" type="ORF">MNBD_GAMMA05-1837</name>
</gene>
<dbReference type="Gene3D" id="1.10.287.130">
    <property type="match status" value="1"/>
</dbReference>
<accession>A0A3B0WQH6</accession>
<dbReference type="InterPro" id="IPR000014">
    <property type="entry name" value="PAS"/>
</dbReference>
<feature type="domain" description="Histidine kinase" evidence="13">
    <location>
        <begin position="141"/>
        <end position="362"/>
    </location>
</feature>
<organism evidence="14">
    <name type="scientific">hydrothermal vent metagenome</name>
    <dbReference type="NCBI Taxonomy" id="652676"/>
    <lineage>
        <taxon>unclassified sequences</taxon>
        <taxon>metagenomes</taxon>
        <taxon>ecological metagenomes</taxon>
    </lineage>
</organism>